<feature type="compositionally biased region" description="Basic and acidic residues" evidence="1">
    <location>
        <begin position="88"/>
        <end position="98"/>
    </location>
</feature>
<reference evidence="2" key="1">
    <citation type="submission" date="2023-03" db="UniProtKB">
        <authorList>
            <consortium name="EnsemblPlants"/>
        </authorList>
    </citation>
    <scope>IDENTIFICATION</scope>
</reference>
<dbReference type="EnsemblPlants" id="MELO3C002948.2.1">
    <property type="protein sequence ID" value="MELO3C002948.2.1"/>
    <property type="gene ID" value="MELO3C002948.2"/>
</dbReference>
<feature type="compositionally biased region" description="Low complexity" evidence="1">
    <location>
        <begin position="63"/>
        <end position="76"/>
    </location>
</feature>
<proteinExistence type="predicted"/>
<accession>A0A9I9CFU4</accession>
<organism evidence="2">
    <name type="scientific">Cucumis melo</name>
    <name type="common">Muskmelon</name>
    <dbReference type="NCBI Taxonomy" id="3656"/>
    <lineage>
        <taxon>Eukaryota</taxon>
        <taxon>Viridiplantae</taxon>
        <taxon>Streptophyta</taxon>
        <taxon>Embryophyta</taxon>
        <taxon>Tracheophyta</taxon>
        <taxon>Spermatophyta</taxon>
        <taxon>Magnoliopsida</taxon>
        <taxon>eudicotyledons</taxon>
        <taxon>Gunneridae</taxon>
        <taxon>Pentapetalae</taxon>
        <taxon>rosids</taxon>
        <taxon>fabids</taxon>
        <taxon>Cucurbitales</taxon>
        <taxon>Cucurbitaceae</taxon>
        <taxon>Benincaseae</taxon>
        <taxon>Cucumis</taxon>
    </lineage>
</organism>
<evidence type="ECO:0000256" key="1">
    <source>
        <dbReference type="SAM" id="MobiDB-lite"/>
    </source>
</evidence>
<sequence length="114" mass="12152">MGLKRTKIGWDRPKNPTIALNRPKSTVDHRSRGSGTINGPDRMAEQVGRTGGDALQRVGVTPSSGQGKQAGGSSVSDRTRGGSGESTVKPEAREEPRSKPGLRSVFQQCLQLQL</sequence>
<feature type="region of interest" description="Disordered" evidence="1">
    <location>
        <begin position="1"/>
        <end position="108"/>
    </location>
</feature>
<protein>
    <submittedName>
        <fullName evidence="2">Uncharacterized protein</fullName>
    </submittedName>
</protein>
<evidence type="ECO:0000313" key="2">
    <source>
        <dbReference type="EnsemblPlants" id="MELO3C002948.2.1"/>
    </source>
</evidence>
<name>A0A9I9CFU4_CUCME</name>
<dbReference type="Gramene" id="MELO3C002948.2.1">
    <property type="protein sequence ID" value="MELO3C002948.2.1"/>
    <property type="gene ID" value="MELO3C002948.2"/>
</dbReference>
<dbReference type="AlphaFoldDB" id="A0A9I9CFU4"/>